<evidence type="ECO:0000313" key="3">
    <source>
        <dbReference type="Proteomes" id="UP001141253"/>
    </source>
</evidence>
<comment type="caution">
    <text evidence="2">The sequence shown here is derived from an EMBL/GenBank/DDBJ whole genome shotgun (WGS) entry which is preliminary data.</text>
</comment>
<dbReference type="Proteomes" id="UP001141253">
    <property type="component" value="Chromosome 6"/>
</dbReference>
<evidence type="ECO:0008006" key="4">
    <source>
        <dbReference type="Google" id="ProtNLM"/>
    </source>
</evidence>
<sequence length="222" mass="24788">MHLFSQIRLCPFLISMRSPDPVFNSTFICSIFFFLLFMSQFSSINTPSNLTSWPFLFTTLSLSLALPARERCFLSLLQTRRVSSALELHSQSKMSRKASKRVSFSPDVNDKPTIFLKHGGGTRGGGNRKKIAGTLAFRLPRTSKFSPARLLRGLSAKVARVLRFVSMRRESSRTVTPSGLPRSRSLAEAVDSQRAEAIEDCIVFLNSSSSLPRSNSFSAYSY</sequence>
<protein>
    <recommendedName>
        <fullName evidence="4">Josephin-like protein</fullName>
    </recommendedName>
</protein>
<dbReference type="PANTHER" id="PTHR34355:SF1">
    <property type="entry name" value="JOSEPHIN-LIKE PROTEIN"/>
    <property type="match status" value="1"/>
</dbReference>
<reference evidence="2" key="2">
    <citation type="journal article" date="2023" name="Int. J. Mol. Sci.">
        <title>De Novo Assembly and Annotation of 11 Diverse Shrub Willow (Salix) Genomes Reveals Novel Gene Organization in Sex-Linked Regions.</title>
        <authorList>
            <person name="Hyden B."/>
            <person name="Feng K."/>
            <person name="Yates T.B."/>
            <person name="Jawdy S."/>
            <person name="Cereghino C."/>
            <person name="Smart L.B."/>
            <person name="Muchero W."/>
        </authorList>
    </citation>
    <scope>NUCLEOTIDE SEQUENCE</scope>
    <source>
        <tissue evidence="2">Shoot tip</tissue>
    </source>
</reference>
<keyword evidence="1" id="KW-0812">Transmembrane</keyword>
<name>A0ABQ9BEC4_9ROSI</name>
<keyword evidence="1" id="KW-0472">Membrane</keyword>
<evidence type="ECO:0000256" key="1">
    <source>
        <dbReference type="SAM" id="Phobius"/>
    </source>
</evidence>
<reference evidence="2" key="1">
    <citation type="submission" date="2022-10" db="EMBL/GenBank/DDBJ databases">
        <authorList>
            <person name="Hyden B.L."/>
            <person name="Feng K."/>
            <person name="Yates T."/>
            <person name="Jawdy S."/>
            <person name="Smart L.B."/>
            <person name="Muchero W."/>
        </authorList>
    </citation>
    <scope>NUCLEOTIDE SEQUENCE</scope>
    <source>
        <tissue evidence="2">Shoot tip</tissue>
    </source>
</reference>
<organism evidence="2 3">
    <name type="scientific">Salix suchowensis</name>
    <dbReference type="NCBI Taxonomy" id="1278906"/>
    <lineage>
        <taxon>Eukaryota</taxon>
        <taxon>Viridiplantae</taxon>
        <taxon>Streptophyta</taxon>
        <taxon>Embryophyta</taxon>
        <taxon>Tracheophyta</taxon>
        <taxon>Spermatophyta</taxon>
        <taxon>Magnoliopsida</taxon>
        <taxon>eudicotyledons</taxon>
        <taxon>Gunneridae</taxon>
        <taxon>Pentapetalae</taxon>
        <taxon>rosids</taxon>
        <taxon>fabids</taxon>
        <taxon>Malpighiales</taxon>
        <taxon>Salicaceae</taxon>
        <taxon>Saliceae</taxon>
        <taxon>Salix</taxon>
    </lineage>
</organism>
<keyword evidence="1" id="KW-1133">Transmembrane helix</keyword>
<evidence type="ECO:0000313" key="2">
    <source>
        <dbReference type="EMBL" id="KAJ6381448.1"/>
    </source>
</evidence>
<dbReference type="EMBL" id="JAPFFI010000009">
    <property type="protein sequence ID" value="KAJ6381448.1"/>
    <property type="molecule type" value="Genomic_DNA"/>
</dbReference>
<accession>A0ABQ9BEC4</accession>
<feature type="transmembrane region" description="Helical" evidence="1">
    <location>
        <begin position="21"/>
        <end position="38"/>
    </location>
</feature>
<keyword evidence="3" id="KW-1185">Reference proteome</keyword>
<proteinExistence type="predicted"/>
<dbReference type="PANTHER" id="PTHR34355">
    <property type="entry name" value="JOSEPHIN-LIKE PROTEIN"/>
    <property type="match status" value="1"/>
</dbReference>
<gene>
    <name evidence="2" type="ORF">OIU77_030183</name>
</gene>